<keyword evidence="2" id="KW-1185">Reference proteome</keyword>
<dbReference type="InterPro" id="IPR009091">
    <property type="entry name" value="RCC1/BLIP-II"/>
</dbReference>
<dbReference type="STRING" id="180088.A0A1J8QMR9"/>
<dbReference type="PANTHER" id="PTHR47563:SF1">
    <property type="entry name" value="PROTEIN FMP25, MITOCHONDRIAL"/>
    <property type="match status" value="1"/>
</dbReference>
<reference evidence="1 2" key="1">
    <citation type="submission" date="2016-03" db="EMBL/GenBank/DDBJ databases">
        <title>Comparative genomics of the ectomycorrhizal sister species Rhizopogon vinicolor and Rhizopogon vesiculosus (Basidiomycota: Boletales) reveals a divergence of the mating type B locus.</title>
        <authorList>
            <person name="Mujic A.B."/>
            <person name="Kuo A."/>
            <person name="Tritt A."/>
            <person name="Lipzen A."/>
            <person name="Chen C."/>
            <person name="Johnson J."/>
            <person name="Sharma A."/>
            <person name="Barry K."/>
            <person name="Grigoriev I.V."/>
            <person name="Spatafora J.W."/>
        </authorList>
    </citation>
    <scope>NUCLEOTIDE SEQUENCE [LARGE SCALE GENOMIC DNA]</scope>
    <source>
        <strain evidence="1 2">AM-OR11-056</strain>
    </source>
</reference>
<dbReference type="GO" id="GO:0005743">
    <property type="term" value="C:mitochondrial inner membrane"/>
    <property type="evidence" value="ECO:0007669"/>
    <property type="project" value="TreeGrafter"/>
</dbReference>
<dbReference type="OrthoDB" id="10256179at2759"/>
<comment type="caution">
    <text evidence="1">The sequence shown here is derived from an EMBL/GenBank/DDBJ whole genome shotgun (WGS) entry which is preliminary data.</text>
</comment>
<gene>
    <name evidence="1" type="ORF">AZE42_12098</name>
</gene>
<dbReference type="InterPro" id="IPR000408">
    <property type="entry name" value="Reg_chr_condens"/>
</dbReference>
<dbReference type="InterPro" id="IPR053245">
    <property type="entry name" value="MitoProcess-Associated"/>
</dbReference>
<evidence type="ECO:0000313" key="1">
    <source>
        <dbReference type="EMBL" id="OJA14704.1"/>
    </source>
</evidence>
<dbReference type="EMBL" id="LVVM01003521">
    <property type="protein sequence ID" value="OJA14704.1"/>
    <property type="molecule type" value="Genomic_DNA"/>
</dbReference>
<dbReference type="GO" id="GO:0034551">
    <property type="term" value="P:mitochondrial respiratory chain complex III assembly"/>
    <property type="evidence" value="ECO:0007669"/>
    <property type="project" value="TreeGrafter"/>
</dbReference>
<feature type="non-terminal residue" evidence="1">
    <location>
        <position position="201"/>
    </location>
</feature>
<accession>A0A1J8QMR9</accession>
<dbReference type="Proteomes" id="UP000183567">
    <property type="component" value="Unassembled WGS sequence"/>
</dbReference>
<protein>
    <submittedName>
        <fullName evidence="1">Uncharacterized protein</fullName>
    </submittedName>
</protein>
<dbReference type="Gene3D" id="2.130.10.30">
    <property type="entry name" value="Regulator of chromosome condensation 1/beta-lactamase-inhibitor protein II"/>
    <property type="match status" value="1"/>
</dbReference>
<dbReference type="AlphaFoldDB" id="A0A1J8QMR9"/>
<organism evidence="1 2">
    <name type="scientific">Rhizopogon vesiculosus</name>
    <dbReference type="NCBI Taxonomy" id="180088"/>
    <lineage>
        <taxon>Eukaryota</taxon>
        <taxon>Fungi</taxon>
        <taxon>Dikarya</taxon>
        <taxon>Basidiomycota</taxon>
        <taxon>Agaricomycotina</taxon>
        <taxon>Agaricomycetes</taxon>
        <taxon>Agaricomycetidae</taxon>
        <taxon>Boletales</taxon>
        <taxon>Suillineae</taxon>
        <taxon>Rhizopogonaceae</taxon>
        <taxon>Rhizopogon</taxon>
    </lineage>
</organism>
<dbReference type="PANTHER" id="PTHR47563">
    <property type="entry name" value="PROTEIN FMP25, MITOCHONDRIAL"/>
    <property type="match status" value="1"/>
</dbReference>
<name>A0A1J8QMR9_9AGAM</name>
<dbReference type="PROSITE" id="PS00626">
    <property type="entry name" value="RCC1_2"/>
    <property type="match status" value="1"/>
</dbReference>
<evidence type="ECO:0000313" key="2">
    <source>
        <dbReference type="Proteomes" id="UP000183567"/>
    </source>
</evidence>
<proteinExistence type="predicted"/>
<sequence length="201" mass="22283">MSMHLVRTEFATPSCVYQLRVLIFRYDIIDPSEPGVERLQYPVNAGWLKDIALRDLALHERHAACVDARGDVYQWGDAFFGSRPKSESEAQRPKLTLRGQNIIQVQLTESRVYALSASGTIYVFAANAGQQKLPTAKTTPASTFWWGTGPTIDFTEIAPNGKLAWGEKPRFVSISAGQNHLLALTSSGRTFTHPMNKSANT</sequence>
<dbReference type="SUPFAM" id="SSF50985">
    <property type="entry name" value="RCC1/BLIP-II"/>
    <property type="match status" value="1"/>
</dbReference>